<evidence type="ECO:0000256" key="2">
    <source>
        <dbReference type="ARBA" id="ARBA00022679"/>
    </source>
</evidence>
<evidence type="ECO:0000313" key="6">
    <source>
        <dbReference type="Proteomes" id="UP000292564"/>
    </source>
</evidence>
<dbReference type="Proteomes" id="UP000292564">
    <property type="component" value="Unassembled WGS sequence"/>
</dbReference>
<dbReference type="SUPFAM" id="SSF53756">
    <property type="entry name" value="UDP-Glycosyltransferase/glycogen phosphorylase"/>
    <property type="match status" value="1"/>
</dbReference>
<dbReference type="Pfam" id="PF13439">
    <property type="entry name" value="Glyco_transf_4"/>
    <property type="match status" value="1"/>
</dbReference>
<comment type="caution">
    <text evidence="5">The sequence shown here is derived from an EMBL/GenBank/DDBJ whole genome shotgun (WGS) entry which is preliminary data.</text>
</comment>
<evidence type="ECO:0000256" key="1">
    <source>
        <dbReference type="ARBA" id="ARBA00022676"/>
    </source>
</evidence>
<dbReference type="PANTHER" id="PTHR12526">
    <property type="entry name" value="GLYCOSYLTRANSFERASE"/>
    <property type="match status" value="1"/>
</dbReference>
<dbReference type="EMBL" id="SHKY01000001">
    <property type="protein sequence ID" value="RZU53103.1"/>
    <property type="molecule type" value="Genomic_DNA"/>
</dbReference>
<dbReference type="OrthoDB" id="6286688at2"/>
<keyword evidence="2 5" id="KW-0808">Transferase</keyword>
<proteinExistence type="predicted"/>
<evidence type="ECO:0000313" key="5">
    <source>
        <dbReference type="EMBL" id="RZU53103.1"/>
    </source>
</evidence>
<feature type="domain" description="Glycosyl transferase family 1" evidence="3">
    <location>
        <begin position="202"/>
        <end position="357"/>
    </location>
</feature>
<gene>
    <name evidence="5" type="ORF">EV385_4988</name>
</gene>
<sequence length="645" mass="70282">MKILFLINNAFGIGGTIRTTFNLAGALAARGHDVEVLSTLRNRDVPQLPMDPAIRLTSLVETRPEHAEHFASSSLRGQPALVYPKADYRSGDYDLFVEESYRAFLRASDADVVIATRAGLVAYAAQFAPSRMIRIGQEHLTRRQQRKAMREELPRHIKRLDAFVTVSARDAEDYRAHLGRLGRTELLFIPNSVPQPALPPSDGSSRIVVAAGRLVASKRYDVLIRAFAKVVADHPDWQLRIYGGGTENAALRRLVLELDLHNHVLMPGGFAPIDSEWARGSIAAVPSDREPFGMTLVEAMRCGLPVVSTDAPHGPREILQDGVDGLLTPVGDADAMAQALLRMIGDAELRTAMATAALANSARYDPDPIAAQYEQLFERVAARKRWLRWLGARPRRGSAPDPLGPVPTPGQPVVDCTVTADGEVLLYPARDLAGDATLRWRRIGDDGAQPRELAQDGHSVRLGDLPEGAWELRLQDGRPVAAGMRDTRTLTHPEPPGDGGVTVHLPYRTPDGTFAVRSWRRAVHAEVGAVFADDTGLHVEGRLIGAEFGTQAPVLRACDGEAVHEEPGRAPSPTRFRISVPALAPGTWQLWLEYAPGAPAVRLGRFLDDVADKRTAYVLPAAEVGGARLQPEYTGENELSVRIDS</sequence>
<accession>A0A4Q7ZRA6</accession>
<reference evidence="5 6" key="1">
    <citation type="submission" date="2019-02" db="EMBL/GenBank/DDBJ databases">
        <title>Sequencing the genomes of 1000 actinobacteria strains.</title>
        <authorList>
            <person name="Klenk H.-P."/>
        </authorList>
    </citation>
    <scope>NUCLEOTIDE SEQUENCE [LARGE SCALE GENOMIC DNA]</scope>
    <source>
        <strain evidence="5 6">DSM 45162</strain>
    </source>
</reference>
<keyword evidence="6" id="KW-1185">Reference proteome</keyword>
<dbReference type="AlphaFoldDB" id="A0A4Q7ZRA6"/>
<keyword evidence="1" id="KW-0328">Glycosyltransferase</keyword>
<dbReference type="CDD" id="cd03820">
    <property type="entry name" value="GT4_AmsD-like"/>
    <property type="match status" value="1"/>
</dbReference>
<feature type="domain" description="Glycosyltransferase subfamily 4-like N-terminal" evidence="4">
    <location>
        <begin position="13"/>
        <end position="193"/>
    </location>
</feature>
<dbReference type="GO" id="GO:0016757">
    <property type="term" value="F:glycosyltransferase activity"/>
    <property type="evidence" value="ECO:0007669"/>
    <property type="project" value="UniProtKB-KW"/>
</dbReference>
<dbReference type="PANTHER" id="PTHR12526:SF627">
    <property type="entry name" value="D-RHAMNOSYLTRANSFERASE WBPZ"/>
    <property type="match status" value="1"/>
</dbReference>
<organism evidence="5 6">
    <name type="scientific">Krasilnikovia cinnamomea</name>
    <dbReference type="NCBI Taxonomy" id="349313"/>
    <lineage>
        <taxon>Bacteria</taxon>
        <taxon>Bacillati</taxon>
        <taxon>Actinomycetota</taxon>
        <taxon>Actinomycetes</taxon>
        <taxon>Micromonosporales</taxon>
        <taxon>Micromonosporaceae</taxon>
        <taxon>Krasilnikovia</taxon>
    </lineage>
</organism>
<name>A0A4Q7ZRA6_9ACTN</name>
<dbReference type="InterPro" id="IPR001296">
    <property type="entry name" value="Glyco_trans_1"/>
</dbReference>
<dbReference type="Gene3D" id="3.40.50.2000">
    <property type="entry name" value="Glycogen Phosphorylase B"/>
    <property type="match status" value="2"/>
</dbReference>
<dbReference type="InterPro" id="IPR028098">
    <property type="entry name" value="Glyco_trans_4-like_N"/>
</dbReference>
<protein>
    <submittedName>
        <fullName evidence="5">Glycosyltransferase involved in cell wall biosynthesis</fullName>
    </submittedName>
</protein>
<dbReference type="Pfam" id="PF00534">
    <property type="entry name" value="Glycos_transf_1"/>
    <property type="match status" value="1"/>
</dbReference>
<dbReference type="RefSeq" id="WP_130511629.1">
    <property type="nucleotide sequence ID" value="NZ_SHKY01000001.1"/>
</dbReference>
<evidence type="ECO:0000259" key="3">
    <source>
        <dbReference type="Pfam" id="PF00534"/>
    </source>
</evidence>
<evidence type="ECO:0000259" key="4">
    <source>
        <dbReference type="Pfam" id="PF13439"/>
    </source>
</evidence>